<dbReference type="Pfam" id="PF04505">
    <property type="entry name" value="CD225"/>
    <property type="match status" value="1"/>
</dbReference>
<dbReference type="EMBL" id="SELH01000016">
    <property type="protein sequence ID" value="TWP29083.1"/>
    <property type="molecule type" value="Genomic_DNA"/>
</dbReference>
<protein>
    <submittedName>
        <fullName evidence="6">CD225/dispanin family protein</fullName>
    </submittedName>
</protein>
<reference evidence="6 7" key="1">
    <citation type="submission" date="2019-02" db="EMBL/GenBank/DDBJ databases">
        <title>Apibacter muscae sp. nov.: a novel member of the house fly microbiota.</title>
        <authorList>
            <person name="Park R."/>
        </authorList>
    </citation>
    <scope>NUCLEOTIDE SEQUENCE [LARGE SCALE GENOMIC DNA]</scope>
    <source>
        <strain evidence="6 7">AL1</strain>
    </source>
</reference>
<dbReference type="PANTHER" id="PTHR14948">
    <property type="entry name" value="NG5"/>
    <property type="match status" value="1"/>
</dbReference>
<evidence type="ECO:0000256" key="4">
    <source>
        <dbReference type="ARBA" id="ARBA00023136"/>
    </source>
</evidence>
<dbReference type="GO" id="GO:0016020">
    <property type="term" value="C:membrane"/>
    <property type="evidence" value="ECO:0007669"/>
    <property type="project" value="UniProtKB-SubCell"/>
</dbReference>
<dbReference type="InterPro" id="IPR051423">
    <property type="entry name" value="CD225/Dispanin"/>
</dbReference>
<feature type="transmembrane region" description="Helical" evidence="5">
    <location>
        <begin position="91"/>
        <end position="120"/>
    </location>
</feature>
<accession>A0A563DGU4</accession>
<evidence type="ECO:0000256" key="5">
    <source>
        <dbReference type="SAM" id="Phobius"/>
    </source>
</evidence>
<comment type="caution">
    <text evidence="6">The sequence shown here is derived from an EMBL/GenBank/DDBJ whole genome shotgun (WGS) entry which is preliminary data.</text>
</comment>
<keyword evidence="4 5" id="KW-0472">Membrane</keyword>
<dbReference type="PANTHER" id="PTHR14948:SF25">
    <property type="entry name" value="DUF4190 DOMAIN-CONTAINING PROTEIN"/>
    <property type="match status" value="1"/>
</dbReference>
<evidence type="ECO:0000256" key="1">
    <source>
        <dbReference type="ARBA" id="ARBA00004370"/>
    </source>
</evidence>
<proteinExistence type="predicted"/>
<dbReference type="AlphaFoldDB" id="A0A563DGU4"/>
<sequence length="127" mass="14743">MQWKLCAKLTIALKIFSKNILLLFRLKEENIDKDIDKILGDQKPPDNYLALAIISTIVCFAPIGVFSLFYSLRVNQYWEEKKYAKSRRASILTRVICVWTIVAGIIFWVGILFGAIYNIFGNRYLVF</sequence>
<organism evidence="6 7">
    <name type="scientific">Apibacter muscae</name>
    <dbReference type="NCBI Taxonomy" id="2509004"/>
    <lineage>
        <taxon>Bacteria</taxon>
        <taxon>Pseudomonadati</taxon>
        <taxon>Bacteroidota</taxon>
        <taxon>Flavobacteriia</taxon>
        <taxon>Flavobacteriales</taxon>
        <taxon>Weeksellaceae</taxon>
        <taxon>Apibacter</taxon>
    </lineage>
</organism>
<evidence type="ECO:0000256" key="3">
    <source>
        <dbReference type="ARBA" id="ARBA00022989"/>
    </source>
</evidence>
<gene>
    <name evidence="6" type="ORF">ETU09_04375</name>
</gene>
<dbReference type="Proteomes" id="UP000319499">
    <property type="component" value="Unassembled WGS sequence"/>
</dbReference>
<feature type="transmembrane region" description="Helical" evidence="5">
    <location>
        <begin position="48"/>
        <end position="70"/>
    </location>
</feature>
<keyword evidence="3 5" id="KW-1133">Transmembrane helix</keyword>
<evidence type="ECO:0000313" key="7">
    <source>
        <dbReference type="Proteomes" id="UP000319499"/>
    </source>
</evidence>
<keyword evidence="2 5" id="KW-0812">Transmembrane</keyword>
<name>A0A563DGU4_9FLAO</name>
<evidence type="ECO:0000313" key="6">
    <source>
        <dbReference type="EMBL" id="TWP29083.1"/>
    </source>
</evidence>
<comment type="subcellular location">
    <subcellularLocation>
        <location evidence="1">Membrane</location>
    </subcellularLocation>
</comment>
<dbReference type="InterPro" id="IPR007593">
    <property type="entry name" value="CD225/Dispanin_fam"/>
</dbReference>
<dbReference type="OrthoDB" id="1452354at2"/>
<evidence type="ECO:0000256" key="2">
    <source>
        <dbReference type="ARBA" id="ARBA00022692"/>
    </source>
</evidence>
<keyword evidence="7" id="KW-1185">Reference proteome</keyword>